<feature type="transmembrane region" description="Helical" evidence="1">
    <location>
        <begin position="30"/>
        <end position="48"/>
    </location>
</feature>
<keyword evidence="1" id="KW-0812">Transmembrane</keyword>
<keyword evidence="1" id="KW-0472">Membrane</keyword>
<evidence type="ECO:0000256" key="1">
    <source>
        <dbReference type="SAM" id="Phobius"/>
    </source>
</evidence>
<evidence type="ECO:0000313" key="2">
    <source>
        <dbReference type="EMBL" id="RIJ21294.1"/>
    </source>
</evidence>
<comment type="caution">
    <text evidence="2">The sequence shown here is derived from an EMBL/GenBank/DDBJ whole genome shotgun (WGS) entry which is preliminary data.</text>
</comment>
<keyword evidence="1" id="KW-1133">Transmembrane helix</keyword>
<dbReference type="AlphaFoldDB" id="A0A399QSS9"/>
<feature type="transmembrane region" description="Helical" evidence="1">
    <location>
        <begin position="200"/>
        <end position="221"/>
    </location>
</feature>
<feature type="transmembrane region" description="Helical" evidence="1">
    <location>
        <begin position="55"/>
        <end position="77"/>
    </location>
</feature>
<proteinExistence type="predicted"/>
<feature type="transmembrane region" description="Helical" evidence="1">
    <location>
        <begin position="162"/>
        <end position="180"/>
    </location>
</feature>
<reference evidence="2 3" key="1">
    <citation type="submission" date="2018-08" db="EMBL/GenBank/DDBJ databases">
        <title>Henriciella mobilis sp. nov., isolated from seawater.</title>
        <authorList>
            <person name="Cheng H."/>
            <person name="Wu Y.-H."/>
            <person name="Xu X.-W."/>
            <person name="Guo L.-L."/>
        </authorList>
    </citation>
    <scope>NUCLEOTIDE SEQUENCE [LARGE SCALE GENOMIC DNA]</scope>
    <source>
        <strain evidence="2 3">CCUG66934</strain>
    </source>
</reference>
<protein>
    <recommendedName>
        <fullName evidence="4">VUT family protein</fullName>
    </recommendedName>
</protein>
<feature type="transmembrane region" description="Helical" evidence="1">
    <location>
        <begin position="7"/>
        <end position="24"/>
    </location>
</feature>
<evidence type="ECO:0008006" key="4">
    <source>
        <dbReference type="Google" id="ProtNLM"/>
    </source>
</evidence>
<accession>A0A399QSS9</accession>
<sequence>MLALLKELLFFIMTFWNGIVAALTNQQPSLLFPVFVGLVVTSVIIWLANGRFWAFVYFATIPFLNWSFGVIDSISLMAPSDAFDRGIELHPLTVVTGLVFVFRDFVQRRMGHKVLIVMAFAIAWSFFYAWPVIALASGIAFAISEITDWLIFTLTKYRLSTRILLSSAVAAPVDTTIFLYGADLARQMQLGDEPGNMLHLANWVVFIVGKMSGAAVISYYIRQREKQGLIDPYDDDGFTPENKPANA</sequence>
<gene>
    <name evidence="2" type="ORF">D1224_13320</name>
</gene>
<dbReference type="EMBL" id="QWGB01000009">
    <property type="protein sequence ID" value="RIJ21294.1"/>
    <property type="molecule type" value="Genomic_DNA"/>
</dbReference>
<dbReference type="RefSeq" id="WP_119380446.1">
    <property type="nucleotide sequence ID" value="NZ_QWGB01000009.1"/>
</dbReference>
<organism evidence="2 3">
    <name type="scientific">Henriciella barbarensis</name>
    <dbReference type="NCBI Taxonomy" id="86342"/>
    <lineage>
        <taxon>Bacteria</taxon>
        <taxon>Pseudomonadati</taxon>
        <taxon>Pseudomonadota</taxon>
        <taxon>Alphaproteobacteria</taxon>
        <taxon>Hyphomonadales</taxon>
        <taxon>Hyphomonadaceae</taxon>
        <taxon>Henriciella</taxon>
    </lineage>
</organism>
<dbReference type="Proteomes" id="UP000265431">
    <property type="component" value="Unassembled WGS sequence"/>
</dbReference>
<keyword evidence="3" id="KW-1185">Reference proteome</keyword>
<evidence type="ECO:0000313" key="3">
    <source>
        <dbReference type="Proteomes" id="UP000265431"/>
    </source>
</evidence>
<dbReference type="OrthoDB" id="5456784at2"/>
<name>A0A399QSS9_9PROT</name>